<gene>
    <name evidence="1" type="ORF">LOK49_LG12G00675</name>
</gene>
<accession>A0ACC0FRW2</accession>
<evidence type="ECO:0000313" key="2">
    <source>
        <dbReference type="Proteomes" id="UP001060215"/>
    </source>
</evidence>
<dbReference type="Proteomes" id="UP001060215">
    <property type="component" value="Chromosome 13"/>
</dbReference>
<sequence>MRVVIAAVAAVVAVEEESRELAGSGGRCIDLAMKKPTSLMADGDWVMVGRLRMKDLWEPSLVEEEVSRLLEVRFGGPAKHGIDAIPIGNGRLGAIPVGRRRCIDLAMEKHTPCAVYGTYEAIRYKVPGLLKIRYIGQTTLGSAAIFGLFLGAGSLIHCGKSY</sequence>
<organism evidence="1 2">
    <name type="scientific">Camellia lanceoleosa</name>
    <dbReference type="NCBI Taxonomy" id="1840588"/>
    <lineage>
        <taxon>Eukaryota</taxon>
        <taxon>Viridiplantae</taxon>
        <taxon>Streptophyta</taxon>
        <taxon>Embryophyta</taxon>
        <taxon>Tracheophyta</taxon>
        <taxon>Spermatophyta</taxon>
        <taxon>Magnoliopsida</taxon>
        <taxon>eudicotyledons</taxon>
        <taxon>Gunneridae</taxon>
        <taxon>Pentapetalae</taxon>
        <taxon>asterids</taxon>
        <taxon>Ericales</taxon>
        <taxon>Theaceae</taxon>
        <taxon>Camellia</taxon>
    </lineage>
</organism>
<keyword evidence="2" id="KW-1185">Reference proteome</keyword>
<evidence type="ECO:0000313" key="1">
    <source>
        <dbReference type="EMBL" id="KAI7990832.1"/>
    </source>
</evidence>
<dbReference type="EMBL" id="CM045770">
    <property type="protein sequence ID" value="KAI7990832.1"/>
    <property type="molecule type" value="Genomic_DNA"/>
</dbReference>
<name>A0ACC0FRW2_9ERIC</name>
<comment type="caution">
    <text evidence="1">The sequence shown here is derived from an EMBL/GenBank/DDBJ whole genome shotgun (WGS) entry which is preliminary data.</text>
</comment>
<protein>
    <submittedName>
        <fullName evidence="1">Uncharacterized protein</fullName>
    </submittedName>
</protein>
<proteinExistence type="predicted"/>
<reference evidence="1 2" key="1">
    <citation type="journal article" date="2022" name="Plant J.">
        <title>Chromosome-level genome of Camellia lanceoleosa provides a valuable resource for understanding genome evolution and self-incompatibility.</title>
        <authorList>
            <person name="Gong W."/>
            <person name="Xiao S."/>
            <person name="Wang L."/>
            <person name="Liao Z."/>
            <person name="Chang Y."/>
            <person name="Mo W."/>
            <person name="Hu G."/>
            <person name="Li W."/>
            <person name="Zhao G."/>
            <person name="Zhu H."/>
            <person name="Hu X."/>
            <person name="Ji K."/>
            <person name="Xiang X."/>
            <person name="Song Q."/>
            <person name="Yuan D."/>
            <person name="Jin S."/>
            <person name="Zhang L."/>
        </authorList>
    </citation>
    <scope>NUCLEOTIDE SEQUENCE [LARGE SCALE GENOMIC DNA]</scope>
    <source>
        <strain evidence="1">SQ_2022a</strain>
    </source>
</reference>